<gene>
    <name evidence="3" type="ORF">HFP15_28000</name>
</gene>
<dbReference type="EMBL" id="JAAXLS010000026">
    <property type="protein sequence ID" value="NKQ56723.1"/>
    <property type="molecule type" value="Genomic_DNA"/>
</dbReference>
<dbReference type="Gene3D" id="1.20.140.10">
    <property type="entry name" value="Butyryl-CoA Dehydrogenase, subunit A, domain 3"/>
    <property type="match status" value="1"/>
</dbReference>
<keyword evidence="4" id="KW-1185">Reference proteome</keyword>
<protein>
    <submittedName>
        <fullName evidence="3">Acyl-CoA dehydrogenase</fullName>
    </submittedName>
</protein>
<dbReference type="PANTHER" id="PTHR43884">
    <property type="entry name" value="ACYL-COA DEHYDROGENASE"/>
    <property type="match status" value="1"/>
</dbReference>
<feature type="domain" description="Acyl-CoA dehydrogenase/oxidase C-terminal" evidence="2">
    <location>
        <begin position="165"/>
        <end position="279"/>
    </location>
</feature>
<sequence>MRTELSDEARDLEGILEGAFRKAGGFEPARKADAGAPVDAIRKLLEDIGIWDLRPRESEVDGEAAAVVCRAAGRWALPYPVAERLAGGTGADAIAVVPLPNPRINLADVDPDLRWTALDGDGRRAPVVSVGPRVGSRLGALTCPVEVGEWGADEGLAPLALTLPCWVLLGMAEEALRMTRRHLLDREQFGKPLAAFQALQFQLADTAASLQGFEELAKYTLWSVLSGQPGAAADAVALRMSAIEVAETVFRTGHQMFGAMGFCDETDLSWLSRCSQPIRRLPWGRSQTQARLLRSVEDVPFAGLFADLSGDVLVHGS</sequence>
<evidence type="ECO:0000256" key="1">
    <source>
        <dbReference type="ARBA" id="ARBA00022630"/>
    </source>
</evidence>
<evidence type="ECO:0000313" key="4">
    <source>
        <dbReference type="Proteomes" id="UP000715441"/>
    </source>
</evidence>
<evidence type="ECO:0000313" key="3">
    <source>
        <dbReference type="EMBL" id="NKQ56723.1"/>
    </source>
</evidence>
<keyword evidence="1" id="KW-0285">Flavoprotein</keyword>
<dbReference type="PANTHER" id="PTHR43884:SF12">
    <property type="entry name" value="ISOVALERYL-COA DEHYDROGENASE, MITOCHONDRIAL-RELATED"/>
    <property type="match status" value="1"/>
</dbReference>
<accession>A0ABX1JAK5</accession>
<name>A0ABX1JAK5_9PSEU</name>
<organism evidence="3 4">
    <name type="scientific">Amycolatopsis acididurans</name>
    <dbReference type="NCBI Taxonomy" id="2724524"/>
    <lineage>
        <taxon>Bacteria</taxon>
        <taxon>Bacillati</taxon>
        <taxon>Actinomycetota</taxon>
        <taxon>Actinomycetes</taxon>
        <taxon>Pseudonocardiales</taxon>
        <taxon>Pseudonocardiaceae</taxon>
        <taxon>Amycolatopsis</taxon>
    </lineage>
</organism>
<dbReference type="Pfam" id="PF00441">
    <property type="entry name" value="Acyl-CoA_dh_1"/>
    <property type="match status" value="1"/>
</dbReference>
<proteinExistence type="predicted"/>
<dbReference type="InterPro" id="IPR036250">
    <property type="entry name" value="AcylCo_DH-like_C"/>
</dbReference>
<dbReference type="InterPro" id="IPR009075">
    <property type="entry name" value="AcylCo_DH/oxidase_C"/>
</dbReference>
<dbReference type="RefSeq" id="WP_168519752.1">
    <property type="nucleotide sequence ID" value="NZ_JAAXLS010000026.1"/>
</dbReference>
<dbReference type="SUPFAM" id="SSF47203">
    <property type="entry name" value="Acyl-CoA dehydrogenase C-terminal domain-like"/>
    <property type="match status" value="1"/>
</dbReference>
<dbReference type="Proteomes" id="UP000715441">
    <property type="component" value="Unassembled WGS sequence"/>
</dbReference>
<evidence type="ECO:0000259" key="2">
    <source>
        <dbReference type="Pfam" id="PF00441"/>
    </source>
</evidence>
<reference evidence="3 4" key="1">
    <citation type="submission" date="2020-04" db="EMBL/GenBank/DDBJ databases">
        <title>Novel species.</title>
        <authorList>
            <person name="Teo W.F.A."/>
            <person name="Lipun K."/>
            <person name="Srisuk N."/>
            <person name="Duangmal K."/>
        </authorList>
    </citation>
    <scope>NUCLEOTIDE SEQUENCE [LARGE SCALE GENOMIC DNA]</scope>
    <source>
        <strain evidence="3 4">K13G38</strain>
    </source>
</reference>
<comment type="caution">
    <text evidence="3">The sequence shown here is derived from an EMBL/GenBank/DDBJ whole genome shotgun (WGS) entry which is preliminary data.</text>
</comment>